<protein>
    <submittedName>
        <fullName evidence="1">Uncharacterized protein</fullName>
    </submittedName>
</protein>
<dbReference type="EMBL" id="JACHHY010000020">
    <property type="protein sequence ID" value="MBB5019836.1"/>
    <property type="molecule type" value="Genomic_DNA"/>
</dbReference>
<evidence type="ECO:0000313" key="1">
    <source>
        <dbReference type="EMBL" id="MBB5019836.1"/>
    </source>
</evidence>
<keyword evidence="2" id="KW-1185">Reference proteome</keyword>
<reference evidence="1 2" key="1">
    <citation type="submission" date="2020-08" db="EMBL/GenBank/DDBJ databases">
        <title>Genomic Encyclopedia of Type Strains, Phase IV (KMG-IV): sequencing the most valuable type-strain genomes for metagenomic binning, comparative biology and taxonomic classification.</title>
        <authorList>
            <person name="Goeker M."/>
        </authorList>
    </citation>
    <scope>NUCLEOTIDE SEQUENCE [LARGE SCALE GENOMIC DNA]</scope>
    <source>
        <strain evidence="1 2">DSM 27165</strain>
    </source>
</reference>
<sequence length="72" mass="7978">MAILLHNLATIAAQDVVVQQWRYLQSLQAVPSYAPDTTNSPVDSIPSCISNALTSGYREHTLAYRYRPSVDV</sequence>
<organism evidence="1 2">
    <name type="scientific">Chitinivorax tropicus</name>
    <dbReference type="NCBI Taxonomy" id="714531"/>
    <lineage>
        <taxon>Bacteria</taxon>
        <taxon>Pseudomonadati</taxon>
        <taxon>Pseudomonadota</taxon>
        <taxon>Betaproteobacteria</taxon>
        <taxon>Chitinivorax</taxon>
    </lineage>
</organism>
<gene>
    <name evidence="1" type="ORF">HNQ59_003144</name>
</gene>
<name>A0A840MTZ2_9PROT</name>
<comment type="caution">
    <text evidence="1">The sequence shown here is derived from an EMBL/GenBank/DDBJ whole genome shotgun (WGS) entry which is preliminary data.</text>
</comment>
<dbReference type="AlphaFoldDB" id="A0A840MTZ2"/>
<dbReference type="Proteomes" id="UP000575898">
    <property type="component" value="Unassembled WGS sequence"/>
</dbReference>
<accession>A0A840MTZ2</accession>
<proteinExistence type="predicted"/>
<evidence type="ECO:0000313" key="2">
    <source>
        <dbReference type="Proteomes" id="UP000575898"/>
    </source>
</evidence>